<dbReference type="Gene3D" id="3.30.70.1170">
    <property type="entry name" value="Sun protein, domain 3"/>
    <property type="match status" value="1"/>
</dbReference>
<evidence type="ECO:0000256" key="3">
    <source>
        <dbReference type="ARBA" id="ARBA00022691"/>
    </source>
</evidence>
<feature type="domain" description="SAM-dependent MTase RsmB/NOP-type" evidence="7">
    <location>
        <begin position="261"/>
        <end position="568"/>
    </location>
</feature>
<reference evidence="8 9" key="1">
    <citation type="submission" date="2018-10" db="EMBL/GenBank/DDBJ databases">
        <title>Genome assembly for a Yunnan-Guizhou Plateau 3E fish, Anabarilius grahami (Regan), and its evolutionary and genetic applications.</title>
        <authorList>
            <person name="Jiang W."/>
        </authorList>
    </citation>
    <scope>NUCLEOTIDE SEQUENCE [LARGE SCALE GENOMIC DNA]</scope>
    <source>
        <strain evidence="8">AG-KIZ</strain>
        <tissue evidence="8">Muscle</tissue>
    </source>
</reference>
<feature type="compositionally biased region" description="Acidic residues" evidence="6">
    <location>
        <begin position="111"/>
        <end position="133"/>
    </location>
</feature>
<organism evidence="8 9">
    <name type="scientific">Anabarilius grahami</name>
    <name type="common">Kanglang fish</name>
    <name type="synonym">Barilius grahami</name>
    <dbReference type="NCBI Taxonomy" id="495550"/>
    <lineage>
        <taxon>Eukaryota</taxon>
        <taxon>Metazoa</taxon>
        <taxon>Chordata</taxon>
        <taxon>Craniata</taxon>
        <taxon>Vertebrata</taxon>
        <taxon>Euteleostomi</taxon>
        <taxon>Actinopterygii</taxon>
        <taxon>Neopterygii</taxon>
        <taxon>Teleostei</taxon>
        <taxon>Ostariophysi</taxon>
        <taxon>Cypriniformes</taxon>
        <taxon>Xenocyprididae</taxon>
        <taxon>Xenocypridinae</taxon>
        <taxon>Xenocypridinae incertae sedis</taxon>
        <taxon>Anabarilius</taxon>
    </lineage>
</organism>
<dbReference type="AlphaFoldDB" id="A0A3N0XF89"/>
<keyword evidence="3 5" id="KW-0949">S-adenosyl-L-methionine</keyword>
<dbReference type="InterPro" id="IPR029063">
    <property type="entry name" value="SAM-dependent_MTases_sf"/>
</dbReference>
<feature type="compositionally biased region" description="Low complexity" evidence="6">
    <location>
        <begin position="834"/>
        <end position="859"/>
    </location>
</feature>
<dbReference type="InterPro" id="IPR001678">
    <property type="entry name" value="MeTrfase_RsmB-F_NOP2_dom"/>
</dbReference>
<dbReference type="PANTHER" id="PTHR14663">
    <property type="entry name" value="METHYLTRANSFERASE NSUN7-RELATED"/>
    <property type="match status" value="1"/>
</dbReference>
<evidence type="ECO:0000259" key="7">
    <source>
        <dbReference type="PROSITE" id="PS51686"/>
    </source>
</evidence>
<evidence type="ECO:0000256" key="1">
    <source>
        <dbReference type="ARBA" id="ARBA00022603"/>
    </source>
</evidence>
<feature type="compositionally biased region" description="Polar residues" evidence="6">
    <location>
        <begin position="1"/>
        <end position="11"/>
    </location>
</feature>
<dbReference type="SUPFAM" id="SSF53335">
    <property type="entry name" value="S-adenosyl-L-methionine-dependent methyltransferases"/>
    <property type="match status" value="1"/>
</dbReference>
<gene>
    <name evidence="8" type="ORF">DPX16_14259</name>
</gene>
<feature type="region of interest" description="Disordered" evidence="6">
    <location>
        <begin position="700"/>
        <end position="813"/>
    </location>
</feature>
<comment type="caution">
    <text evidence="8">The sequence shown here is derived from an EMBL/GenBank/DDBJ whole genome shotgun (WGS) entry which is preliminary data.</text>
</comment>
<dbReference type="Pfam" id="PF21148">
    <property type="entry name" value="NSUN5_fdxn-like"/>
    <property type="match status" value="1"/>
</dbReference>
<dbReference type="InterPro" id="IPR049560">
    <property type="entry name" value="MeTrfase_RsmB-F_NOP2_cat"/>
</dbReference>
<dbReference type="Gene3D" id="3.40.50.150">
    <property type="entry name" value="Vaccinia Virus protein VP39"/>
    <property type="match status" value="1"/>
</dbReference>
<feature type="region of interest" description="Disordered" evidence="6">
    <location>
        <begin position="591"/>
        <end position="614"/>
    </location>
</feature>
<comment type="caution">
    <text evidence="5">Lacks conserved residue(s) required for the propagation of feature annotation.</text>
</comment>
<dbReference type="OrthoDB" id="6817893at2759"/>
<feature type="compositionally biased region" description="Basic and acidic residues" evidence="6">
    <location>
        <begin position="796"/>
        <end position="813"/>
    </location>
</feature>
<evidence type="ECO:0000256" key="2">
    <source>
        <dbReference type="ARBA" id="ARBA00022679"/>
    </source>
</evidence>
<feature type="active site" description="Nucleophile" evidence="5">
    <location>
        <position position="507"/>
    </location>
</feature>
<keyword evidence="9" id="KW-1185">Reference proteome</keyword>
<dbReference type="InterPro" id="IPR042620">
    <property type="entry name" value="NSUN7"/>
</dbReference>
<dbReference type="PROSITE" id="PS51686">
    <property type="entry name" value="SAM_MT_RSMB_NOP"/>
    <property type="match status" value="1"/>
</dbReference>
<dbReference type="Pfam" id="PF01189">
    <property type="entry name" value="Methyltr_RsmB-F"/>
    <property type="match status" value="1"/>
</dbReference>
<dbReference type="GO" id="GO:0008168">
    <property type="term" value="F:methyltransferase activity"/>
    <property type="evidence" value="ECO:0007669"/>
    <property type="project" value="UniProtKB-KW"/>
</dbReference>
<sequence>MVKQTLNSTLDSDLPDVTSLNLLDQESTPKNKTHTPVSPKDSMRKVCVQSLKKRVTAVSAERNRVRMEREGTPLGFPDSVYFHAAAIFQKTHVEKDLAHRLIRYGHISPSGDDDNDDDDDDDDEDSGIVDDGDPSTKQNEHWAYELAFNTLKSKCHKLSPPTFTDQDLLEEILTDSYFYRSQQMPDDLMALVVVILYDLLDRKFQPREPMKRVEEGLMKEVRQVEDSLYRFKTKLEASLAQYRIKQNLLTIDSCLPPAVRAKQQRSQTVPLYAWVNTLKASIEDVCETLRTSGFTQVDSHINLVGNVFCKDKHCSNVLLFPRRLRKQLEKTKLVTEHTLIIQDKSRSLAACEVRPLLGKGGDVLMVGSFSALTVAHVAVQATACSGCVHVCGVLNVSTFNKELQSILTSTGCKNVKLMSEYFNELNECDLRIQKVRVIVLLPQCSASALCNPVEFILNENGDRGLLHGLSKGTISDSKLDALVAKQKQDLSHALTFPKVKGVVYCTCSVYPEENEQLVKRALQNADSKAKAVPFRLVSAGWDDEEDTFFRTEASEVTNGCFLCVMKREQDPAEAETVQDVLARAAAKGLLGGLMPPDPLNGEKPKKRKKRKGSTSILLPSSLIEPLASVMISPSPPADSVLTDTVSQTAAAPKHTSTVLNDSSTILDHTSVTKSQTSTFMDATFSTTNHFIVLDPLDNDKEQSSVVRKKRPKGHKPQAKVAKQSRRKKTSKSHTRKERQSRSRPPRKRLLHLRPSQHAVVNSIKPTPPQTKPAAIRTPVSPYRSRHLHSRATSQRESVKPKKEMIKSEASKPYMEEIRSRELSLPPVYPLSPSRLSSSPYRLYSSNSSNFSSSLSSTRSIAKSRDSMLRSQVWR</sequence>
<dbReference type="GO" id="GO:0003723">
    <property type="term" value="F:RNA binding"/>
    <property type="evidence" value="ECO:0007669"/>
    <property type="project" value="UniProtKB-UniRule"/>
</dbReference>
<evidence type="ECO:0000256" key="5">
    <source>
        <dbReference type="PROSITE-ProRule" id="PRU01023"/>
    </source>
</evidence>
<dbReference type="EMBL" id="RJVU01075617">
    <property type="protein sequence ID" value="ROI16047.1"/>
    <property type="molecule type" value="Genomic_DNA"/>
</dbReference>
<protein>
    <submittedName>
        <fullName evidence="8">Putative 28S rRNA (Cytosine-C(5))-methyltransferase</fullName>
    </submittedName>
</protein>
<dbReference type="Proteomes" id="UP000281406">
    <property type="component" value="Unassembled WGS sequence"/>
</dbReference>
<feature type="region of interest" description="Disordered" evidence="6">
    <location>
        <begin position="106"/>
        <end position="137"/>
    </location>
</feature>
<dbReference type="GO" id="GO:0032259">
    <property type="term" value="P:methylation"/>
    <property type="evidence" value="ECO:0007669"/>
    <property type="project" value="UniProtKB-KW"/>
</dbReference>
<feature type="region of interest" description="Disordered" evidence="6">
    <location>
        <begin position="834"/>
        <end position="874"/>
    </location>
</feature>
<proteinExistence type="inferred from homology"/>
<dbReference type="PANTHER" id="PTHR14663:SF2">
    <property type="entry name" value="METHYLTRANSFERASE NSUN7-RELATED"/>
    <property type="match status" value="1"/>
</dbReference>
<keyword evidence="1 5" id="KW-0489">Methyltransferase</keyword>
<evidence type="ECO:0000313" key="9">
    <source>
        <dbReference type="Proteomes" id="UP000281406"/>
    </source>
</evidence>
<evidence type="ECO:0000256" key="4">
    <source>
        <dbReference type="ARBA" id="ARBA00022884"/>
    </source>
</evidence>
<evidence type="ECO:0000256" key="6">
    <source>
        <dbReference type="SAM" id="MobiDB-lite"/>
    </source>
</evidence>
<evidence type="ECO:0000313" key="8">
    <source>
        <dbReference type="EMBL" id="ROI16047.1"/>
    </source>
</evidence>
<accession>A0A3N0XF89</accession>
<name>A0A3N0XF89_ANAGA</name>
<feature type="compositionally biased region" description="Basic residues" evidence="6">
    <location>
        <begin position="706"/>
        <end position="751"/>
    </location>
</feature>
<dbReference type="InterPro" id="IPR049561">
    <property type="entry name" value="NSUN5_7_fdxn-like"/>
</dbReference>
<comment type="similarity">
    <text evidence="5">Belongs to the class I-like SAM-binding methyltransferase superfamily. RsmB/NOP family.</text>
</comment>
<keyword evidence="2 5" id="KW-0808">Transferase</keyword>
<keyword evidence="4 5" id="KW-0694">RNA-binding</keyword>
<feature type="region of interest" description="Disordered" evidence="6">
    <location>
        <begin position="1"/>
        <end position="43"/>
    </location>
</feature>
<feature type="compositionally biased region" description="Polar residues" evidence="6">
    <location>
        <begin position="18"/>
        <end position="36"/>
    </location>
</feature>